<evidence type="ECO:0000256" key="5">
    <source>
        <dbReference type="ARBA" id="ARBA00022532"/>
    </source>
</evidence>
<dbReference type="GO" id="GO:0006099">
    <property type="term" value="P:tricarboxylic acid cycle"/>
    <property type="evidence" value="ECO:0007669"/>
    <property type="project" value="UniProtKB-UniRule"/>
</dbReference>
<comment type="cofactor">
    <cofactor evidence="2 9">
        <name>FAD</name>
        <dbReference type="ChEBI" id="CHEBI:57692"/>
    </cofactor>
</comment>
<dbReference type="NCBIfam" id="NF003606">
    <property type="entry name" value="PRK05257.2-1"/>
    <property type="match status" value="1"/>
</dbReference>
<dbReference type="PANTHER" id="PTHR43104">
    <property type="entry name" value="L-2-HYDROXYGLUTARATE DEHYDROGENASE, MITOCHONDRIAL"/>
    <property type="match status" value="1"/>
</dbReference>
<sequence>MAVKINVLKSLNPSLLIKLFPKFDVKFRNMPQSLISRTPKPKYDVVLIGGGIMSATLATLLHEFDPNLEIAIFERLGRFAKESTAAWNNAGTGHSAFCELNYTHERPDGTVDITKAESIAEQFEMSKQFWAYLVTKGYVENPKDFINSCPHMSLVFGEKEAEYLRKRHQTMSESVLFSGMEYSTDHDKLREWIPLVMSKRNDSEVMAATKMDMGTDVNFGTLTRKMGRHLLEDSNVEVFLYHEVKDVDPREDGKWEMKVKDRIHNHKQEVVADFVFIGAGGYALPLLDSSDIKESEGYGGFPVSGQWLVSHNQELVEKHHAKVYTQATVDAPPMSVPHLDLRIIDGKKALLFGPFAGFSTKFLKEGSYLDLPESVNTKNLRSLFGAWWHNLPLTKYLIQQVAMTKSQRIQHLREFIKDANEEDWELKVAGQRVQIIKKDEKDGGKLEFGTEVVVNKSGTIASLLGASPGASTAVYAMLNVLEKCFPEKLQGEWKDKLLEMVPSYGQKLAHNPELTEKVRNYTKDKLELEY</sequence>
<comment type="similarity">
    <text evidence="4 9">Belongs to the MQO family.</text>
</comment>
<evidence type="ECO:0000256" key="3">
    <source>
        <dbReference type="ARBA" id="ARBA00005012"/>
    </source>
</evidence>
<dbReference type="NCBIfam" id="NF003603">
    <property type="entry name" value="PRK05257.1-1"/>
    <property type="match status" value="1"/>
</dbReference>
<evidence type="ECO:0000256" key="2">
    <source>
        <dbReference type="ARBA" id="ARBA00001974"/>
    </source>
</evidence>
<dbReference type="PANTHER" id="PTHR43104:SF2">
    <property type="entry name" value="L-2-HYDROXYGLUTARATE DEHYDROGENASE, MITOCHONDRIAL"/>
    <property type="match status" value="1"/>
</dbReference>
<evidence type="ECO:0000256" key="6">
    <source>
        <dbReference type="ARBA" id="ARBA00022630"/>
    </source>
</evidence>
<evidence type="ECO:0000256" key="9">
    <source>
        <dbReference type="HAMAP-Rule" id="MF_00212"/>
    </source>
</evidence>
<evidence type="ECO:0000313" key="10">
    <source>
        <dbReference type="EMBL" id="STD07096.1"/>
    </source>
</evidence>
<dbReference type="Pfam" id="PF06039">
    <property type="entry name" value="Mqo"/>
    <property type="match status" value="1"/>
</dbReference>
<dbReference type="SUPFAM" id="SSF51905">
    <property type="entry name" value="FAD/NAD(P)-binding domain"/>
    <property type="match status" value="1"/>
</dbReference>
<dbReference type="InterPro" id="IPR006231">
    <property type="entry name" value="MQO"/>
</dbReference>
<keyword evidence="8 9" id="KW-0560">Oxidoreductase</keyword>
<organism evidence="10 11">
    <name type="scientific">Chryseobacterium carnipullorum</name>
    <dbReference type="NCBI Taxonomy" id="1124835"/>
    <lineage>
        <taxon>Bacteria</taxon>
        <taxon>Pseudomonadati</taxon>
        <taxon>Bacteroidota</taxon>
        <taxon>Flavobacteriia</taxon>
        <taxon>Flavobacteriales</taxon>
        <taxon>Weeksellaceae</taxon>
        <taxon>Chryseobacterium group</taxon>
        <taxon>Chryseobacterium</taxon>
    </lineage>
</organism>
<dbReference type="AlphaFoldDB" id="A0A376EDN6"/>
<dbReference type="EMBL" id="UFVQ01000003">
    <property type="protein sequence ID" value="STD07096.1"/>
    <property type="molecule type" value="Genomic_DNA"/>
</dbReference>
<keyword evidence="6 9" id="KW-0285">Flavoprotein</keyword>
<dbReference type="STRING" id="297244.SAMN05421639_106201"/>
<dbReference type="Proteomes" id="UP000255224">
    <property type="component" value="Unassembled WGS sequence"/>
</dbReference>
<dbReference type="InterPro" id="IPR036188">
    <property type="entry name" value="FAD/NAD-bd_sf"/>
</dbReference>
<dbReference type="UniPathway" id="UPA00223">
    <property type="reaction ID" value="UER01008"/>
</dbReference>
<dbReference type="HAMAP" id="MF_00212">
    <property type="entry name" value="MQO"/>
    <property type="match status" value="1"/>
</dbReference>
<keyword evidence="7 9" id="KW-0274">FAD</keyword>
<protein>
    <recommendedName>
        <fullName evidence="9">Probable malate:quinone oxidoreductase</fullName>
        <ecNumber evidence="9">1.1.5.4</ecNumber>
    </recommendedName>
    <alternativeName>
        <fullName evidence="9">MQO</fullName>
    </alternativeName>
    <alternativeName>
        <fullName evidence="9">Malate dehydrogenase [quinone]</fullName>
    </alternativeName>
</protein>
<dbReference type="NCBIfam" id="NF003605">
    <property type="entry name" value="PRK05257.1-4"/>
    <property type="match status" value="1"/>
</dbReference>
<proteinExistence type="inferred from homology"/>
<name>A0A376EDN6_CHRCU</name>
<dbReference type="NCBIfam" id="NF009875">
    <property type="entry name" value="PRK13339.1"/>
    <property type="match status" value="1"/>
</dbReference>
<dbReference type="GO" id="GO:0008924">
    <property type="term" value="F:L-malate dehydrogenase (quinone) activity"/>
    <property type="evidence" value="ECO:0007669"/>
    <property type="project" value="UniProtKB-UniRule"/>
</dbReference>
<dbReference type="Gene3D" id="3.50.50.60">
    <property type="entry name" value="FAD/NAD(P)-binding domain"/>
    <property type="match status" value="1"/>
</dbReference>
<dbReference type="GO" id="GO:0047545">
    <property type="term" value="F:(S)-2-hydroxyglutarate dehydrogenase activity"/>
    <property type="evidence" value="ECO:0007669"/>
    <property type="project" value="TreeGrafter"/>
</dbReference>
<comment type="catalytic activity">
    <reaction evidence="1 9">
        <text>(S)-malate + a quinone = a quinol + oxaloacetate</text>
        <dbReference type="Rhea" id="RHEA:46012"/>
        <dbReference type="ChEBI" id="CHEBI:15589"/>
        <dbReference type="ChEBI" id="CHEBI:16452"/>
        <dbReference type="ChEBI" id="CHEBI:24646"/>
        <dbReference type="ChEBI" id="CHEBI:132124"/>
        <dbReference type="EC" id="1.1.5.4"/>
    </reaction>
</comment>
<dbReference type="NCBIfam" id="NF003611">
    <property type="entry name" value="PRK05257.3-2"/>
    <property type="match status" value="1"/>
</dbReference>
<accession>A0A376EDN6</accession>
<dbReference type="EC" id="1.1.5.4" evidence="9"/>
<evidence type="ECO:0000256" key="1">
    <source>
        <dbReference type="ARBA" id="ARBA00001139"/>
    </source>
</evidence>
<evidence type="ECO:0000256" key="4">
    <source>
        <dbReference type="ARBA" id="ARBA00006389"/>
    </source>
</evidence>
<evidence type="ECO:0000313" key="11">
    <source>
        <dbReference type="Proteomes" id="UP000255224"/>
    </source>
</evidence>
<dbReference type="NCBIfam" id="TIGR01320">
    <property type="entry name" value="mal_quin_oxido"/>
    <property type="match status" value="1"/>
</dbReference>
<evidence type="ECO:0000256" key="7">
    <source>
        <dbReference type="ARBA" id="ARBA00022827"/>
    </source>
</evidence>
<evidence type="ECO:0000256" key="8">
    <source>
        <dbReference type="ARBA" id="ARBA00023002"/>
    </source>
</evidence>
<gene>
    <name evidence="10" type="primary">mqo1</name>
    <name evidence="9" type="synonym">mqo</name>
    <name evidence="10" type="ORF">NCTC13533_04148</name>
</gene>
<comment type="pathway">
    <text evidence="3 9">Carbohydrate metabolism; tricarboxylic acid cycle; oxaloacetate from (S)-malate (quinone route): step 1/1.</text>
</comment>
<reference evidence="10 11" key="1">
    <citation type="submission" date="2018-06" db="EMBL/GenBank/DDBJ databases">
        <authorList>
            <consortium name="Pathogen Informatics"/>
            <person name="Doyle S."/>
        </authorList>
    </citation>
    <scope>NUCLEOTIDE SEQUENCE [LARGE SCALE GENOMIC DNA]</scope>
    <source>
        <strain evidence="10 11">NCTC13533</strain>
    </source>
</reference>
<keyword evidence="5 9" id="KW-0816">Tricarboxylic acid cycle</keyword>
<dbReference type="Gene3D" id="3.30.9.10">
    <property type="entry name" value="D-Amino Acid Oxidase, subunit A, domain 2"/>
    <property type="match status" value="1"/>
</dbReference>